<name>V4B7W8_LOTGI</name>
<dbReference type="InterPro" id="IPR002557">
    <property type="entry name" value="Chitin-bd_dom"/>
</dbReference>
<feature type="domain" description="Chitin-binding type-2" evidence="7">
    <location>
        <begin position="16"/>
        <end position="70"/>
    </location>
</feature>
<feature type="chain" id="PRO_5004719376" description="Chitin-binding type-2 domain-containing protein" evidence="6">
    <location>
        <begin position="18"/>
        <end position="128"/>
    </location>
</feature>
<dbReference type="PANTHER" id="PTHR23301">
    <property type="entry name" value="CHITIN BINDING PERITROPHIN-A"/>
    <property type="match status" value="1"/>
</dbReference>
<proteinExistence type="predicted"/>
<evidence type="ECO:0000256" key="5">
    <source>
        <dbReference type="ARBA" id="ARBA00023180"/>
    </source>
</evidence>
<evidence type="ECO:0000256" key="6">
    <source>
        <dbReference type="SAM" id="SignalP"/>
    </source>
</evidence>
<keyword evidence="1" id="KW-0147">Chitin-binding</keyword>
<dbReference type="HOGENOM" id="CLU_2005876_0_0_1"/>
<keyword evidence="4" id="KW-1015">Disulfide bond</keyword>
<organism evidence="8 9">
    <name type="scientific">Lottia gigantea</name>
    <name type="common">Giant owl limpet</name>
    <dbReference type="NCBI Taxonomy" id="225164"/>
    <lineage>
        <taxon>Eukaryota</taxon>
        <taxon>Metazoa</taxon>
        <taxon>Spiralia</taxon>
        <taxon>Lophotrochozoa</taxon>
        <taxon>Mollusca</taxon>
        <taxon>Gastropoda</taxon>
        <taxon>Patellogastropoda</taxon>
        <taxon>Lottioidea</taxon>
        <taxon>Lottiidae</taxon>
        <taxon>Lottia</taxon>
    </lineage>
</organism>
<dbReference type="Proteomes" id="UP000030746">
    <property type="component" value="Unassembled WGS sequence"/>
</dbReference>
<dbReference type="InterPro" id="IPR036508">
    <property type="entry name" value="Chitin-bd_dom_sf"/>
</dbReference>
<gene>
    <name evidence="8" type="ORF">LOTGIDRAFT_171147</name>
</gene>
<dbReference type="InterPro" id="IPR051940">
    <property type="entry name" value="Chitin_bind-dev_reg"/>
</dbReference>
<dbReference type="CTD" id="20241661"/>
<protein>
    <recommendedName>
        <fullName evidence="7">Chitin-binding type-2 domain-containing protein</fullName>
    </recommendedName>
</protein>
<dbReference type="KEGG" id="lgi:LOTGIDRAFT_171147"/>
<feature type="domain" description="Chitin-binding type-2" evidence="7">
    <location>
        <begin position="72"/>
        <end position="128"/>
    </location>
</feature>
<sequence>MKLLVVLMLNVVVYISAQCLTGEIRADPTDCTGYLHCAFPGLLIPRRCPTGTGFNGFRCDHLQHIPGCVQGPDACTGNGYDIFLDPTDCTRYLQCIRGRFTSKPCPANTGFDVRFSRCNHLSDIPNCP</sequence>
<evidence type="ECO:0000256" key="4">
    <source>
        <dbReference type="ARBA" id="ARBA00023157"/>
    </source>
</evidence>
<evidence type="ECO:0000313" key="9">
    <source>
        <dbReference type="Proteomes" id="UP000030746"/>
    </source>
</evidence>
<dbReference type="OrthoDB" id="5846329at2759"/>
<evidence type="ECO:0000256" key="1">
    <source>
        <dbReference type="ARBA" id="ARBA00022669"/>
    </source>
</evidence>
<evidence type="ECO:0000259" key="7">
    <source>
        <dbReference type="PROSITE" id="PS50940"/>
    </source>
</evidence>
<dbReference type="AlphaFoldDB" id="V4B7W8"/>
<accession>V4B7W8</accession>
<dbReference type="PANTHER" id="PTHR23301:SF0">
    <property type="entry name" value="CHITIN-BINDING TYPE-2 DOMAIN-CONTAINING PROTEIN-RELATED"/>
    <property type="match status" value="1"/>
</dbReference>
<dbReference type="RefSeq" id="XP_009045578.1">
    <property type="nucleotide sequence ID" value="XM_009047330.1"/>
</dbReference>
<evidence type="ECO:0000313" key="8">
    <source>
        <dbReference type="EMBL" id="ESP03721.1"/>
    </source>
</evidence>
<keyword evidence="9" id="KW-1185">Reference proteome</keyword>
<evidence type="ECO:0000256" key="2">
    <source>
        <dbReference type="ARBA" id="ARBA00022729"/>
    </source>
</evidence>
<feature type="signal peptide" evidence="6">
    <location>
        <begin position="1"/>
        <end position="17"/>
    </location>
</feature>
<dbReference type="PROSITE" id="PS50940">
    <property type="entry name" value="CHIT_BIND_II"/>
    <property type="match status" value="2"/>
</dbReference>
<keyword evidence="3" id="KW-0677">Repeat</keyword>
<keyword evidence="5" id="KW-0325">Glycoprotein</keyword>
<reference evidence="8 9" key="1">
    <citation type="journal article" date="2013" name="Nature">
        <title>Insights into bilaterian evolution from three spiralian genomes.</title>
        <authorList>
            <person name="Simakov O."/>
            <person name="Marletaz F."/>
            <person name="Cho S.J."/>
            <person name="Edsinger-Gonzales E."/>
            <person name="Havlak P."/>
            <person name="Hellsten U."/>
            <person name="Kuo D.H."/>
            <person name="Larsson T."/>
            <person name="Lv J."/>
            <person name="Arendt D."/>
            <person name="Savage R."/>
            <person name="Osoegawa K."/>
            <person name="de Jong P."/>
            <person name="Grimwood J."/>
            <person name="Chapman J.A."/>
            <person name="Shapiro H."/>
            <person name="Aerts A."/>
            <person name="Otillar R.P."/>
            <person name="Terry A.Y."/>
            <person name="Boore J.L."/>
            <person name="Grigoriev I.V."/>
            <person name="Lindberg D.R."/>
            <person name="Seaver E.C."/>
            <person name="Weisblat D.A."/>
            <person name="Putnam N.H."/>
            <person name="Rokhsar D.S."/>
        </authorList>
    </citation>
    <scope>NUCLEOTIDE SEQUENCE [LARGE SCALE GENOMIC DNA]</scope>
</reference>
<dbReference type="Pfam" id="PF01607">
    <property type="entry name" value="CBM_14"/>
    <property type="match status" value="2"/>
</dbReference>
<dbReference type="SUPFAM" id="SSF57625">
    <property type="entry name" value="Invertebrate chitin-binding proteins"/>
    <property type="match status" value="2"/>
</dbReference>
<dbReference type="EMBL" id="KB199906">
    <property type="protein sequence ID" value="ESP03721.1"/>
    <property type="molecule type" value="Genomic_DNA"/>
</dbReference>
<keyword evidence="2 6" id="KW-0732">Signal</keyword>
<dbReference type="GeneID" id="20241661"/>
<dbReference type="SMART" id="SM00494">
    <property type="entry name" value="ChtBD2"/>
    <property type="match status" value="2"/>
</dbReference>
<evidence type="ECO:0000256" key="3">
    <source>
        <dbReference type="ARBA" id="ARBA00022737"/>
    </source>
</evidence>
<dbReference type="GO" id="GO:0008061">
    <property type="term" value="F:chitin binding"/>
    <property type="evidence" value="ECO:0007669"/>
    <property type="project" value="UniProtKB-KW"/>
</dbReference>
<dbReference type="Gene3D" id="2.170.140.10">
    <property type="entry name" value="Chitin binding domain"/>
    <property type="match status" value="2"/>
</dbReference>
<dbReference type="GO" id="GO:0005576">
    <property type="term" value="C:extracellular region"/>
    <property type="evidence" value="ECO:0007669"/>
    <property type="project" value="InterPro"/>
</dbReference>